<comment type="caution">
    <text evidence="1">The sequence shown here is derived from an EMBL/GenBank/DDBJ whole genome shotgun (WGS) entry which is preliminary data.</text>
</comment>
<dbReference type="EMBL" id="LXQA011464577">
    <property type="protein sequence ID" value="MCI98121.1"/>
    <property type="molecule type" value="Genomic_DNA"/>
</dbReference>
<dbReference type="Proteomes" id="UP000265520">
    <property type="component" value="Unassembled WGS sequence"/>
</dbReference>
<evidence type="ECO:0000313" key="2">
    <source>
        <dbReference type="Proteomes" id="UP000265520"/>
    </source>
</evidence>
<evidence type="ECO:0000313" key="1">
    <source>
        <dbReference type="EMBL" id="MCI98121.1"/>
    </source>
</evidence>
<dbReference type="AlphaFoldDB" id="A0A392WIK6"/>
<feature type="non-terminal residue" evidence="1">
    <location>
        <position position="44"/>
    </location>
</feature>
<sequence length="44" mass="4988">MARCAVMLRKFGNASVICASRRKGWRVAPVSWNVASGRLCHWRV</sequence>
<proteinExistence type="predicted"/>
<protein>
    <submittedName>
        <fullName evidence="1">Uncharacterized protein</fullName>
    </submittedName>
</protein>
<organism evidence="1 2">
    <name type="scientific">Trifolium medium</name>
    <dbReference type="NCBI Taxonomy" id="97028"/>
    <lineage>
        <taxon>Eukaryota</taxon>
        <taxon>Viridiplantae</taxon>
        <taxon>Streptophyta</taxon>
        <taxon>Embryophyta</taxon>
        <taxon>Tracheophyta</taxon>
        <taxon>Spermatophyta</taxon>
        <taxon>Magnoliopsida</taxon>
        <taxon>eudicotyledons</taxon>
        <taxon>Gunneridae</taxon>
        <taxon>Pentapetalae</taxon>
        <taxon>rosids</taxon>
        <taxon>fabids</taxon>
        <taxon>Fabales</taxon>
        <taxon>Fabaceae</taxon>
        <taxon>Papilionoideae</taxon>
        <taxon>50 kb inversion clade</taxon>
        <taxon>NPAAA clade</taxon>
        <taxon>Hologalegina</taxon>
        <taxon>IRL clade</taxon>
        <taxon>Trifolieae</taxon>
        <taxon>Trifolium</taxon>
    </lineage>
</organism>
<name>A0A392WIK6_9FABA</name>
<accession>A0A392WIK6</accession>
<reference evidence="1 2" key="1">
    <citation type="journal article" date="2018" name="Front. Plant Sci.">
        <title>Red Clover (Trifolium pratense) and Zigzag Clover (T. medium) - A Picture of Genomic Similarities and Differences.</title>
        <authorList>
            <person name="Dluhosova J."/>
            <person name="Istvanek J."/>
            <person name="Nedelnik J."/>
            <person name="Repkova J."/>
        </authorList>
    </citation>
    <scope>NUCLEOTIDE SEQUENCE [LARGE SCALE GENOMIC DNA]</scope>
    <source>
        <strain evidence="2">cv. 10/8</strain>
        <tissue evidence="1">Leaf</tissue>
    </source>
</reference>
<keyword evidence="2" id="KW-1185">Reference proteome</keyword>